<dbReference type="Proteomes" id="UP000499080">
    <property type="component" value="Unassembled WGS sequence"/>
</dbReference>
<organism evidence="1 2">
    <name type="scientific">Araneus ventricosus</name>
    <name type="common">Orbweaver spider</name>
    <name type="synonym">Epeira ventricosa</name>
    <dbReference type="NCBI Taxonomy" id="182803"/>
    <lineage>
        <taxon>Eukaryota</taxon>
        <taxon>Metazoa</taxon>
        <taxon>Ecdysozoa</taxon>
        <taxon>Arthropoda</taxon>
        <taxon>Chelicerata</taxon>
        <taxon>Arachnida</taxon>
        <taxon>Araneae</taxon>
        <taxon>Araneomorphae</taxon>
        <taxon>Entelegynae</taxon>
        <taxon>Araneoidea</taxon>
        <taxon>Araneidae</taxon>
        <taxon>Araneus</taxon>
    </lineage>
</organism>
<protein>
    <recommendedName>
        <fullName evidence="3">DDE-1 domain-containing protein</fullName>
    </recommendedName>
</protein>
<dbReference type="EMBL" id="BGPR01005887">
    <property type="protein sequence ID" value="GBN14298.1"/>
    <property type="molecule type" value="Genomic_DNA"/>
</dbReference>
<gene>
    <name evidence="1" type="ORF">AVEN_241911_1</name>
</gene>
<name>A0A4Y2LHU8_ARAVE</name>
<proteinExistence type="predicted"/>
<dbReference type="AlphaFoldDB" id="A0A4Y2LHU8"/>
<evidence type="ECO:0008006" key="3">
    <source>
        <dbReference type="Google" id="ProtNLM"/>
    </source>
</evidence>
<evidence type="ECO:0000313" key="2">
    <source>
        <dbReference type="Proteomes" id="UP000499080"/>
    </source>
</evidence>
<sequence length="168" mass="19176">MKGLTLREFRIYHFHIVACFGMIENTWEGVTKRALSSDWKKHWPESVFECGFEGFQTTCGACSQQILSSAKIMGVETDTDELEEDFSKELATEEFTELQWVSQQEVVKESLPEEEEVTAKQKSSGAIREMLNARETVASHIEKNHPNKTVAMCATNLLMIMCRVTVKF</sequence>
<dbReference type="OrthoDB" id="7422307at2759"/>
<comment type="caution">
    <text evidence="1">The sequence shown here is derived from an EMBL/GenBank/DDBJ whole genome shotgun (WGS) entry which is preliminary data.</text>
</comment>
<reference evidence="1 2" key="1">
    <citation type="journal article" date="2019" name="Sci. Rep.">
        <title>Orb-weaving spider Araneus ventricosus genome elucidates the spidroin gene catalogue.</title>
        <authorList>
            <person name="Kono N."/>
            <person name="Nakamura H."/>
            <person name="Ohtoshi R."/>
            <person name="Moran D.A.P."/>
            <person name="Shinohara A."/>
            <person name="Yoshida Y."/>
            <person name="Fujiwara M."/>
            <person name="Mori M."/>
            <person name="Tomita M."/>
            <person name="Arakawa K."/>
        </authorList>
    </citation>
    <scope>NUCLEOTIDE SEQUENCE [LARGE SCALE GENOMIC DNA]</scope>
</reference>
<accession>A0A4Y2LHU8</accession>
<keyword evidence="2" id="KW-1185">Reference proteome</keyword>
<evidence type="ECO:0000313" key="1">
    <source>
        <dbReference type="EMBL" id="GBN14298.1"/>
    </source>
</evidence>